<organism evidence="2">
    <name type="scientific">Cladocopium goreaui</name>
    <dbReference type="NCBI Taxonomy" id="2562237"/>
    <lineage>
        <taxon>Eukaryota</taxon>
        <taxon>Sar</taxon>
        <taxon>Alveolata</taxon>
        <taxon>Dinophyceae</taxon>
        <taxon>Suessiales</taxon>
        <taxon>Symbiodiniaceae</taxon>
        <taxon>Cladocopium</taxon>
    </lineage>
</organism>
<keyword evidence="1" id="KW-0472">Membrane</keyword>
<protein>
    <recommendedName>
        <fullName evidence="5">Transmembrane protein</fullName>
    </recommendedName>
</protein>
<proteinExistence type="predicted"/>
<dbReference type="EMBL" id="CAMXCT010001643">
    <property type="protein sequence ID" value="CAI3991873.1"/>
    <property type="molecule type" value="Genomic_DNA"/>
</dbReference>
<evidence type="ECO:0000256" key="1">
    <source>
        <dbReference type="SAM" id="Phobius"/>
    </source>
</evidence>
<evidence type="ECO:0008006" key="5">
    <source>
        <dbReference type="Google" id="ProtNLM"/>
    </source>
</evidence>
<dbReference type="EMBL" id="CAMXCT030001643">
    <property type="protein sequence ID" value="CAL4779185.1"/>
    <property type="molecule type" value="Genomic_DNA"/>
</dbReference>
<reference evidence="2" key="1">
    <citation type="submission" date="2022-10" db="EMBL/GenBank/DDBJ databases">
        <authorList>
            <person name="Chen Y."/>
            <person name="Dougan E. K."/>
            <person name="Chan C."/>
            <person name="Rhodes N."/>
            <person name="Thang M."/>
        </authorList>
    </citation>
    <scope>NUCLEOTIDE SEQUENCE</scope>
</reference>
<accession>A0A9P1CJ24</accession>
<keyword evidence="4" id="KW-1185">Reference proteome</keyword>
<dbReference type="Proteomes" id="UP001152797">
    <property type="component" value="Unassembled WGS sequence"/>
</dbReference>
<feature type="transmembrane region" description="Helical" evidence="1">
    <location>
        <begin position="7"/>
        <end position="28"/>
    </location>
</feature>
<comment type="caution">
    <text evidence="2">The sequence shown here is derived from an EMBL/GenBank/DDBJ whole genome shotgun (WGS) entry which is preliminary data.</text>
</comment>
<keyword evidence="1" id="KW-1133">Transmembrane helix</keyword>
<feature type="transmembrane region" description="Helical" evidence="1">
    <location>
        <begin position="180"/>
        <end position="201"/>
    </location>
</feature>
<dbReference type="AlphaFoldDB" id="A0A9P1CJ24"/>
<gene>
    <name evidence="2" type="ORF">C1SCF055_LOCUS18742</name>
</gene>
<keyword evidence="1" id="KW-0812">Transmembrane</keyword>
<reference evidence="3 4" key="2">
    <citation type="submission" date="2024-05" db="EMBL/GenBank/DDBJ databases">
        <authorList>
            <person name="Chen Y."/>
            <person name="Shah S."/>
            <person name="Dougan E. K."/>
            <person name="Thang M."/>
            <person name="Chan C."/>
        </authorList>
    </citation>
    <scope>NUCLEOTIDE SEQUENCE [LARGE SCALE GENOMIC DNA]</scope>
</reference>
<sequence length="206" mass="22274">MAATGLANFFPSIICAVITAALLIAGLICTFTGGSEASTASELDVDEIFLSMGKVCRIVSVTHRYDTKRESRSVSSDSSETVEFCQDHVVYTFSVSEAGSYAERPQVSSRGEVTIPLGGLGSDMQDRCQGAGGYQKDLVCNGLCQEGQEIECWRPMTSCTGSCETTHAWAKCSNTECYKMLGIGGGSWWILVYVCFILNLLNRHKS</sequence>
<evidence type="ECO:0000313" key="3">
    <source>
        <dbReference type="EMBL" id="CAL4779185.1"/>
    </source>
</evidence>
<evidence type="ECO:0000313" key="2">
    <source>
        <dbReference type="EMBL" id="CAI3991873.1"/>
    </source>
</evidence>
<dbReference type="EMBL" id="CAMXCT020001643">
    <property type="protein sequence ID" value="CAL1145248.1"/>
    <property type="molecule type" value="Genomic_DNA"/>
</dbReference>
<name>A0A9P1CJ24_9DINO</name>
<evidence type="ECO:0000313" key="4">
    <source>
        <dbReference type="Proteomes" id="UP001152797"/>
    </source>
</evidence>